<dbReference type="Proteomes" id="UP000838756">
    <property type="component" value="Unassembled WGS sequence"/>
</dbReference>
<dbReference type="InterPro" id="IPR036179">
    <property type="entry name" value="Ig-like_dom_sf"/>
</dbReference>
<dbReference type="EMBL" id="CAKXAJ010026164">
    <property type="protein sequence ID" value="CAH2260331.1"/>
    <property type="molecule type" value="Genomic_DNA"/>
</dbReference>
<accession>A0A8S4S7X6</accession>
<dbReference type="OrthoDB" id="10048737at2759"/>
<keyword evidence="2" id="KW-1185">Reference proteome</keyword>
<sequence length="109" mass="12628">MNVYDSRAKGPDAHWADASLAGRARWHGTPHSSLRIRDVVPTDRALYRCRVDFKVSPTRNYKFMLHVIESSIHKKDFLEESPPFFFDDSLDDSEIFEAFAGIWDDLLIL</sequence>
<dbReference type="InterPro" id="IPR013783">
    <property type="entry name" value="Ig-like_fold"/>
</dbReference>
<gene>
    <name evidence="1" type="primary">jg2367</name>
    <name evidence="1" type="ORF">PAEG_LOCUS23704</name>
</gene>
<organism evidence="1 2">
    <name type="scientific">Pararge aegeria aegeria</name>
    <dbReference type="NCBI Taxonomy" id="348720"/>
    <lineage>
        <taxon>Eukaryota</taxon>
        <taxon>Metazoa</taxon>
        <taxon>Ecdysozoa</taxon>
        <taxon>Arthropoda</taxon>
        <taxon>Hexapoda</taxon>
        <taxon>Insecta</taxon>
        <taxon>Pterygota</taxon>
        <taxon>Neoptera</taxon>
        <taxon>Endopterygota</taxon>
        <taxon>Lepidoptera</taxon>
        <taxon>Glossata</taxon>
        <taxon>Ditrysia</taxon>
        <taxon>Papilionoidea</taxon>
        <taxon>Nymphalidae</taxon>
        <taxon>Satyrinae</taxon>
        <taxon>Satyrini</taxon>
        <taxon>Parargina</taxon>
        <taxon>Pararge</taxon>
    </lineage>
</organism>
<reference evidence="1" key="1">
    <citation type="submission" date="2022-03" db="EMBL/GenBank/DDBJ databases">
        <authorList>
            <person name="Lindestad O."/>
        </authorList>
    </citation>
    <scope>NUCLEOTIDE SEQUENCE</scope>
</reference>
<name>A0A8S4S7X6_9NEOP</name>
<comment type="caution">
    <text evidence="1">The sequence shown here is derived from an EMBL/GenBank/DDBJ whole genome shotgun (WGS) entry which is preliminary data.</text>
</comment>
<dbReference type="Gene3D" id="2.60.40.10">
    <property type="entry name" value="Immunoglobulins"/>
    <property type="match status" value="1"/>
</dbReference>
<dbReference type="SUPFAM" id="SSF48726">
    <property type="entry name" value="Immunoglobulin"/>
    <property type="match status" value="1"/>
</dbReference>
<proteinExistence type="predicted"/>
<evidence type="ECO:0000313" key="2">
    <source>
        <dbReference type="Proteomes" id="UP000838756"/>
    </source>
</evidence>
<protein>
    <submittedName>
        <fullName evidence="1">Jg2367 protein</fullName>
    </submittedName>
</protein>
<evidence type="ECO:0000313" key="1">
    <source>
        <dbReference type="EMBL" id="CAH2260331.1"/>
    </source>
</evidence>
<dbReference type="CDD" id="cd00096">
    <property type="entry name" value="Ig"/>
    <property type="match status" value="1"/>
</dbReference>
<dbReference type="AlphaFoldDB" id="A0A8S4S7X6"/>